<feature type="transmembrane region" description="Helical" evidence="1">
    <location>
        <begin position="53"/>
        <end position="74"/>
    </location>
</feature>
<evidence type="ECO:0000256" key="1">
    <source>
        <dbReference type="SAM" id="Phobius"/>
    </source>
</evidence>
<feature type="transmembrane region" description="Helical" evidence="1">
    <location>
        <begin position="20"/>
        <end position="41"/>
    </location>
</feature>
<keyword evidence="1" id="KW-0812">Transmembrane</keyword>
<protein>
    <submittedName>
        <fullName evidence="2">Uncharacterized protein</fullName>
    </submittedName>
</protein>
<accession>A0ABT6RDJ8</accession>
<name>A0ABT6RDJ8_9BACT</name>
<keyword evidence="1" id="KW-1133">Transmembrane helix</keyword>
<dbReference type="Proteomes" id="UP001226434">
    <property type="component" value="Unassembled WGS sequence"/>
</dbReference>
<evidence type="ECO:0000313" key="3">
    <source>
        <dbReference type="Proteomes" id="UP001226434"/>
    </source>
</evidence>
<evidence type="ECO:0000313" key="2">
    <source>
        <dbReference type="EMBL" id="MDI3320637.1"/>
    </source>
</evidence>
<comment type="caution">
    <text evidence="2">The sequence shown here is derived from an EMBL/GenBank/DDBJ whole genome shotgun (WGS) entry which is preliminary data.</text>
</comment>
<dbReference type="RefSeq" id="WP_282334733.1">
    <property type="nucleotide sequence ID" value="NZ_JASBRG010000007.1"/>
</dbReference>
<reference evidence="2 3" key="1">
    <citation type="submission" date="2023-05" db="EMBL/GenBank/DDBJ databases">
        <title>Genome sequence of Pinibacter sp. MAH-24.</title>
        <authorList>
            <person name="Huq M.A."/>
        </authorList>
    </citation>
    <scope>NUCLEOTIDE SEQUENCE [LARGE SCALE GENOMIC DNA]</scope>
    <source>
        <strain evidence="2 3">MAH-24</strain>
    </source>
</reference>
<proteinExistence type="predicted"/>
<dbReference type="EMBL" id="JASBRG010000007">
    <property type="protein sequence ID" value="MDI3320637.1"/>
    <property type="molecule type" value="Genomic_DNA"/>
</dbReference>
<keyword evidence="1" id="KW-0472">Membrane</keyword>
<keyword evidence="3" id="KW-1185">Reference proteome</keyword>
<organism evidence="2 3">
    <name type="scientific">Pinibacter soli</name>
    <dbReference type="NCBI Taxonomy" id="3044211"/>
    <lineage>
        <taxon>Bacteria</taxon>
        <taxon>Pseudomonadati</taxon>
        <taxon>Bacteroidota</taxon>
        <taxon>Chitinophagia</taxon>
        <taxon>Chitinophagales</taxon>
        <taxon>Chitinophagaceae</taxon>
        <taxon>Pinibacter</taxon>
    </lineage>
</organism>
<gene>
    <name evidence="2" type="ORF">QJ048_12675</name>
</gene>
<sequence length="115" mass="11378">MPRGIGSFKTKHSNGHYIGFGAGIGAASGAILGGIGGAASGGSETVVSPAETAAIFAALGLAGGAIIGGITAAAKNSKQFVINGDTTNWKTFLSMVISYNAALKMEWENPVPSHG</sequence>